<feature type="non-terminal residue" evidence="1">
    <location>
        <position position="1"/>
    </location>
</feature>
<reference evidence="1" key="1">
    <citation type="submission" date="2019-08" db="EMBL/GenBank/DDBJ databases">
        <title>The genome of the North American firefly Photinus pyralis.</title>
        <authorList>
            <consortium name="Photinus pyralis genome working group"/>
            <person name="Fallon T.R."/>
            <person name="Sander Lower S.E."/>
            <person name="Weng J.-K."/>
        </authorList>
    </citation>
    <scope>NUCLEOTIDE SEQUENCE</scope>
    <source>
        <strain evidence="1">TRF0915ILg1</strain>
        <tissue evidence="1">Whole body</tissue>
    </source>
</reference>
<proteinExistence type="predicted"/>
<accession>A0A8K0CS44</accession>
<evidence type="ECO:0000313" key="1">
    <source>
        <dbReference type="EMBL" id="KAF2892595.1"/>
    </source>
</evidence>
<dbReference type="EMBL" id="VTPC01008658">
    <property type="protein sequence ID" value="KAF2892595.1"/>
    <property type="molecule type" value="Genomic_DNA"/>
</dbReference>
<comment type="caution">
    <text evidence="1">The sequence shown here is derived from an EMBL/GenBank/DDBJ whole genome shotgun (WGS) entry which is preliminary data.</text>
</comment>
<sequence>MLEATPSKKPRKVQACLTRLGDKLHRELSLSVHDVVVTEKHLARSIRKLVHYSSTSDIDKISSDNDKKSAMHERECRRPTIFYDAEDKGASSDNEVVCKKKLPDLIIENVDDVKRKHPSDCESQHDSPFHHDTNIFKKLKETSDKVHR</sequence>
<evidence type="ECO:0000313" key="2">
    <source>
        <dbReference type="Proteomes" id="UP000801492"/>
    </source>
</evidence>
<dbReference type="Proteomes" id="UP000801492">
    <property type="component" value="Unassembled WGS sequence"/>
</dbReference>
<gene>
    <name evidence="1" type="ORF">ILUMI_13578</name>
</gene>
<dbReference type="AlphaFoldDB" id="A0A8K0CS44"/>
<dbReference type="OrthoDB" id="6766369at2759"/>
<keyword evidence="2" id="KW-1185">Reference proteome</keyword>
<protein>
    <submittedName>
        <fullName evidence="1">Uncharacterized protein</fullName>
    </submittedName>
</protein>
<organism evidence="1 2">
    <name type="scientific">Ignelater luminosus</name>
    <name type="common">Cucubano</name>
    <name type="synonym">Pyrophorus luminosus</name>
    <dbReference type="NCBI Taxonomy" id="2038154"/>
    <lineage>
        <taxon>Eukaryota</taxon>
        <taxon>Metazoa</taxon>
        <taxon>Ecdysozoa</taxon>
        <taxon>Arthropoda</taxon>
        <taxon>Hexapoda</taxon>
        <taxon>Insecta</taxon>
        <taxon>Pterygota</taxon>
        <taxon>Neoptera</taxon>
        <taxon>Endopterygota</taxon>
        <taxon>Coleoptera</taxon>
        <taxon>Polyphaga</taxon>
        <taxon>Elateriformia</taxon>
        <taxon>Elateroidea</taxon>
        <taxon>Elateridae</taxon>
        <taxon>Agrypninae</taxon>
        <taxon>Pyrophorini</taxon>
        <taxon>Ignelater</taxon>
    </lineage>
</organism>
<name>A0A8K0CS44_IGNLU</name>